<gene>
    <name evidence="2" type="ORF">SAMN02745883_00203</name>
</gene>
<organism evidence="2 3">
    <name type="scientific">Caminicella sporogenes DSM 14501</name>
    <dbReference type="NCBI Taxonomy" id="1121266"/>
    <lineage>
        <taxon>Bacteria</taxon>
        <taxon>Bacillati</taxon>
        <taxon>Bacillota</taxon>
        <taxon>Clostridia</taxon>
        <taxon>Peptostreptococcales</taxon>
        <taxon>Caminicellaceae</taxon>
        <taxon>Caminicella</taxon>
    </lineage>
</organism>
<dbReference type="Pfam" id="PF03780">
    <property type="entry name" value="Asp23"/>
    <property type="match status" value="1"/>
</dbReference>
<proteinExistence type="inferred from homology"/>
<dbReference type="InterPro" id="IPR005531">
    <property type="entry name" value="Asp23"/>
</dbReference>
<reference evidence="2 3" key="1">
    <citation type="submission" date="2016-11" db="EMBL/GenBank/DDBJ databases">
        <authorList>
            <person name="Jaros S."/>
            <person name="Januszkiewicz K."/>
            <person name="Wedrychowicz H."/>
        </authorList>
    </citation>
    <scope>NUCLEOTIDE SEQUENCE [LARGE SCALE GENOMIC DNA]</scope>
    <source>
        <strain evidence="2 3">DSM 14501</strain>
    </source>
</reference>
<dbReference type="PANTHER" id="PTHR34297:SF2">
    <property type="entry name" value="ASP23_GLS24 FAMILY ENVELOPE STRESS RESPONSE PROTEIN"/>
    <property type="match status" value="1"/>
</dbReference>
<name>A0A1M6LGZ3_9FIRM</name>
<keyword evidence="3" id="KW-1185">Reference proteome</keyword>
<evidence type="ECO:0000313" key="3">
    <source>
        <dbReference type="Proteomes" id="UP000184082"/>
    </source>
</evidence>
<accession>A0A1M6LGZ3</accession>
<evidence type="ECO:0000313" key="2">
    <source>
        <dbReference type="EMBL" id="SHJ70460.1"/>
    </source>
</evidence>
<dbReference type="PANTHER" id="PTHR34297">
    <property type="entry name" value="HYPOTHETICAL CYTOSOLIC PROTEIN-RELATED"/>
    <property type="match status" value="1"/>
</dbReference>
<dbReference type="EMBL" id="FRAJ01000003">
    <property type="protein sequence ID" value="SHJ70460.1"/>
    <property type="molecule type" value="Genomic_DNA"/>
</dbReference>
<comment type="similarity">
    <text evidence="1">Belongs to the asp23 family.</text>
</comment>
<evidence type="ECO:0000256" key="1">
    <source>
        <dbReference type="ARBA" id="ARBA00005721"/>
    </source>
</evidence>
<dbReference type="RefSeq" id="WP_072965522.1">
    <property type="nucleotide sequence ID" value="NZ_FRAJ01000003.1"/>
</dbReference>
<dbReference type="AlphaFoldDB" id="A0A1M6LGZ3"/>
<dbReference type="Proteomes" id="UP000184082">
    <property type="component" value="Unassembled WGS sequence"/>
</dbReference>
<protein>
    <submittedName>
        <fullName evidence="2">Uncharacterized conserved protein YloU, alkaline shock protein (Asp23) family</fullName>
    </submittedName>
</protein>
<dbReference type="STRING" id="1121266.SAMN02745883_00203"/>
<sequence>MAVKLENEYGYIYINSEVISSIAGAAAMECYGLVGMASKSAAGGIVKLLKRENLSKGVKVHIEENYVIIDLFVIVQFGTKISVVAQNIIDRVKYSVEEQTGLKVKKININIEGVRVQA</sequence>